<keyword evidence="2" id="KW-1185">Reference proteome</keyword>
<accession>A0A498PWS5</accession>
<dbReference type="AlphaFoldDB" id="A0A498PWS5"/>
<organism evidence="1 2">
    <name type="scientific">Mycobacterium innocens</name>
    <dbReference type="NCBI Taxonomy" id="2341083"/>
    <lineage>
        <taxon>Bacteria</taxon>
        <taxon>Bacillati</taxon>
        <taxon>Actinomycetota</taxon>
        <taxon>Actinomycetes</taxon>
        <taxon>Mycobacteriales</taxon>
        <taxon>Mycobacteriaceae</taxon>
        <taxon>Mycobacterium</taxon>
    </lineage>
</organism>
<reference evidence="1 2" key="1">
    <citation type="submission" date="2018-09" db="EMBL/GenBank/DDBJ databases">
        <authorList>
            <person name="Tagini F."/>
        </authorList>
    </citation>
    <scope>NUCLEOTIDE SEQUENCE [LARGE SCALE GENOMIC DNA]</scope>
    <source>
        <strain evidence="1 2">MK13</strain>
    </source>
</reference>
<dbReference type="EMBL" id="UPHQ01000059">
    <property type="protein sequence ID" value="VBA37154.1"/>
    <property type="molecule type" value="Genomic_DNA"/>
</dbReference>
<evidence type="ECO:0000313" key="1">
    <source>
        <dbReference type="EMBL" id="VBA37154.1"/>
    </source>
</evidence>
<proteinExistence type="predicted"/>
<evidence type="ECO:0000313" key="2">
    <source>
        <dbReference type="Proteomes" id="UP000267289"/>
    </source>
</evidence>
<name>A0A498PWS5_9MYCO</name>
<protein>
    <submittedName>
        <fullName evidence="1">Uncharacterized protein</fullName>
    </submittedName>
</protein>
<gene>
    <name evidence="1" type="ORF">LAUMK13_01498</name>
</gene>
<dbReference type="Proteomes" id="UP000267289">
    <property type="component" value="Unassembled WGS sequence"/>
</dbReference>
<sequence length="71" mass="7950">MRYAYFRDHGMFVGSGTVEAGCKAIVGQRLKLSGMRWNIPGATGILTLRCQHASGRWEQIWTQPHNQTTTA</sequence>